<keyword evidence="3" id="KW-1185">Reference proteome</keyword>
<proteinExistence type="predicted"/>
<accession>A0A5B7IJD0</accession>
<protein>
    <submittedName>
        <fullName evidence="2">Uncharacterized protein</fullName>
    </submittedName>
</protein>
<feature type="compositionally biased region" description="Basic and acidic residues" evidence="1">
    <location>
        <begin position="1"/>
        <end position="18"/>
    </location>
</feature>
<dbReference type="Proteomes" id="UP000324222">
    <property type="component" value="Unassembled WGS sequence"/>
</dbReference>
<sequence length="58" mass="6343">MARATHIGEHRRWTDRRLRTGGTKSADIGTTQPGYRAANAKLLPGKATCGTHLLVESR</sequence>
<feature type="region of interest" description="Disordered" evidence="1">
    <location>
        <begin position="1"/>
        <end position="32"/>
    </location>
</feature>
<reference evidence="2 3" key="1">
    <citation type="submission" date="2019-05" db="EMBL/GenBank/DDBJ databases">
        <title>Another draft genome of Portunus trituberculatus and its Hox gene families provides insights of decapod evolution.</title>
        <authorList>
            <person name="Jeong J.-H."/>
            <person name="Song I."/>
            <person name="Kim S."/>
            <person name="Choi T."/>
            <person name="Kim D."/>
            <person name="Ryu S."/>
            <person name="Kim W."/>
        </authorList>
    </citation>
    <scope>NUCLEOTIDE SEQUENCE [LARGE SCALE GENOMIC DNA]</scope>
    <source>
        <tissue evidence="2">Muscle</tissue>
    </source>
</reference>
<comment type="caution">
    <text evidence="2">The sequence shown here is derived from an EMBL/GenBank/DDBJ whole genome shotgun (WGS) entry which is preliminary data.</text>
</comment>
<organism evidence="2 3">
    <name type="scientific">Portunus trituberculatus</name>
    <name type="common">Swimming crab</name>
    <name type="synonym">Neptunus trituberculatus</name>
    <dbReference type="NCBI Taxonomy" id="210409"/>
    <lineage>
        <taxon>Eukaryota</taxon>
        <taxon>Metazoa</taxon>
        <taxon>Ecdysozoa</taxon>
        <taxon>Arthropoda</taxon>
        <taxon>Crustacea</taxon>
        <taxon>Multicrustacea</taxon>
        <taxon>Malacostraca</taxon>
        <taxon>Eumalacostraca</taxon>
        <taxon>Eucarida</taxon>
        <taxon>Decapoda</taxon>
        <taxon>Pleocyemata</taxon>
        <taxon>Brachyura</taxon>
        <taxon>Eubrachyura</taxon>
        <taxon>Portunoidea</taxon>
        <taxon>Portunidae</taxon>
        <taxon>Portuninae</taxon>
        <taxon>Portunus</taxon>
    </lineage>
</organism>
<dbReference type="AlphaFoldDB" id="A0A5B7IJD0"/>
<evidence type="ECO:0000313" key="2">
    <source>
        <dbReference type="EMBL" id="MPC82069.1"/>
    </source>
</evidence>
<evidence type="ECO:0000256" key="1">
    <source>
        <dbReference type="SAM" id="MobiDB-lite"/>
    </source>
</evidence>
<evidence type="ECO:0000313" key="3">
    <source>
        <dbReference type="Proteomes" id="UP000324222"/>
    </source>
</evidence>
<dbReference type="EMBL" id="VSRR010058784">
    <property type="protein sequence ID" value="MPC82069.1"/>
    <property type="molecule type" value="Genomic_DNA"/>
</dbReference>
<gene>
    <name evidence="2" type="ORF">E2C01_076714</name>
</gene>
<name>A0A5B7IJD0_PORTR</name>